<reference evidence="8 9" key="1">
    <citation type="journal article" date="2019" name="Emerg. Microbes Infect.">
        <title>Comprehensive subspecies identification of 175 nontuberculous mycobacteria species based on 7547 genomic profiles.</title>
        <authorList>
            <person name="Matsumoto Y."/>
            <person name="Kinjo T."/>
            <person name="Motooka D."/>
            <person name="Nabeya D."/>
            <person name="Jung N."/>
            <person name="Uechi K."/>
            <person name="Horii T."/>
            <person name="Iida T."/>
            <person name="Fujita J."/>
            <person name="Nakamura S."/>
        </authorList>
    </citation>
    <scope>NUCLEOTIDE SEQUENCE [LARGE SCALE GENOMIC DNA]</scope>
    <source>
        <strain evidence="8 9">JCM 12404</strain>
    </source>
</reference>
<dbReference type="PANTHER" id="PTHR45527:SF14">
    <property type="entry name" value="PLIPASTATIN SYNTHASE SUBUNIT B"/>
    <property type="match status" value="1"/>
</dbReference>
<dbReference type="SMART" id="SM00823">
    <property type="entry name" value="PKS_PP"/>
    <property type="match status" value="1"/>
</dbReference>
<gene>
    <name evidence="8" type="ORF">MCOO_29820</name>
</gene>
<feature type="domain" description="Carrier" evidence="7">
    <location>
        <begin position="964"/>
        <end position="1038"/>
    </location>
</feature>
<evidence type="ECO:0000259" key="7">
    <source>
        <dbReference type="PROSITE" id="PS50075"/>
    </source>
</evidence>
<dbReference type="InterPro" id="IPR023213">
    <property type="entry name" value="CAT-like_dom_sf"/>
</dbReference>
<keyword evidence="3" id="KW-0596">Phosphopantetheine</keyword>
<dbReference type="GO" id="GO:0017000">
    <property type="term" value="P:antibiotic biosynthetic process"/>
    <property type="evidence" value="ECO:0007669"/>
    <property type="project" value="UniProtKB-KW"/>
</dbReference>
<comment type="cofactor">
    <cofactor evidence="1">
        <name>pantetheine 4'-phosphate</name>
        <dbReference type="ChEBI" id="CHEBI:47942"/>
    </cofactor>
</comment>
<sequence length="1516" mass="162783">MALNKSALPLTRGQLDIWLAQETGHSSIDWQLGVLVRFDGEIQPDLLTQAIRHVVAEAEPVRATIFEDDGQVFQRAVDDADVEVAFHDLSDTRHPVQEARAIAASIQQTPMPPSGPLFSFALFRTWVDEFYLFGCFHHIVVDGSGITLLAHRIATVYAAIVSGAPIPPAFFGSLQDLVRYESEYEGSAEYLDDEAYWAQNLAPESDPNYRLPNAAGKVDPHSPSAPVRLDPAVLRHVQELSETWNMPRSSVITAACALLVRGWCAESSEVVLDFPVSRRVRRESKTLPGMISGAVPLVLSVSPGATVAEFCAHVDTRVREALQHQRYPVHALERKAHPGRSDHRVNRVSINFMPSKMTMDFAGVEASASFTNPGQVGDFGLIFSGAGDQLFLSTAGAEGPFSNFDVADLARRLSRLLVAMTADPSRRLSSMDLLDDSEHAGLDGWGNRAALDQPTPAPVSIQTAFAAQVARVPEAVAITDGERSWTYREVEQAANRLAHLLVCEGVGPGQRVALLLERSAEAVVAMLAVSKTGAAYVPIDPSVPVARMEFVLTDAAPIAAITTAELRPRLDGHDLRVVDVNDSAVSAQPDTALPGPAPDDIAYLIYTSGTTGTPKGVAIPHRNVTRLLQTLDSDLELAGQVWSQCHSLAFDFSVWEIWGALLYGGRVVVVPDAVVRSPEELHALLVAEQVSVLSQTPSAFYALQTADALQPELGRQLKLQAVVFGGEALEPQRLTSWLQAHPGFPRLINMYGITETTVHASFREILGSDVDNVVSPIGVPLAHLGFFVLDAWLQPVPAGVVGELYVAGAGAAYGYVGRTGLTGTRFVACPFGGPGARMYRTGDLVWWGADGHLRYVGRADQQVKIRGHRIELGEVQAALSALDGVEQAVVIAREDRPGDKRLVGYVTGTTDPAVARTELAERLPAYMVPAVVVALDALPLTVNGKLDTRALPAPEYQDADHYRAPAHAVEEILAGIYAQVLGLERVGVDESFFELGGDSILSMQVVSRARAAGLVCRPRDVFVEQTVARLARVVEGAVTSVDEGIGPVVATPIMRWLASVDGPVQHFNQTTVVQAPAGATEADVVVLLQALLDRHAMLRLRAEDDGAGGWSFHVPEAGSVDARDCLLTVEALSDAAMLTAGSRLNPAAGIMLSAIWVTSTARLVSIVHHLAVDGVSWRILLEDLNIAWAQHHHGQQVELPAPGTSFARWSELLAEHASRPEVVQQAPAWRQVAATPAALPAVRPEVDTYANVGQLSMALDAEVTRVLLGEVPTAFHTGIHEILLIAFALACAEFLGTGAAPVGIDVEGHGRHNELAPDIDLSRTVGWFTTKYPVALAVGGLSWTQVVDGDAGLGALIKDAKEQLRALPDPLTYGLLRYLNPEVDLNESDPPIGFNYLGRLGAGAGESGDGWQISWDGLSNIDAGLRLPMPLAHTVELNAGIIDTDFGPFLRAAWWWAPSALDHAQVSRLGQLWFDALTGICANVRRGGGGLTPSDLAVGGLSQQQIDELERLYADR</sequence>
<dbReference type="SUPFAM" id="SSF52777">
    <property type="entry name" value="CoA-dependent acyltransferases"/>
    <property type="match status" value="4"/>
</dbReference>
<keyword evidence="4" id="KW-0597">Phosphoprotein</keyword>
<dbReference type="Pfam" id="PF13193">
    <property type="entry name" value="AMP-binding_C"/>
    <property type="match status" value="1"/>
</dbReference>
<dbReference type="FunFam" id="3.30.300.30:FF:000010">
    <property type="entry name" value="Enterobactin synthetase component F"/>
    <property type="match status" value="1"/>
</dbReference>
<dbReference type="FunFam" id="3.40.50.980:FF:000001">
    <property type="entry name" value="Non-ribosomal peptide synthetase"/>
    <property type="match status" value="1"/>
</dbReference>
<dbReference type="Proteomes" id="UP000465866">
    <property type="component" value="Chromosome"/>
</dbReference>
<dbReference type="Gene3D" id="3.30.559.30">
    <property type="entry name" value="Nonribosomal peptide synthetase, condensation domain"/>
    <property type="match status" value="2"/>
</dbReference>
<dbReference type="Pfam" id="PF00668">
    <property type="entry name" value="Condensation"/>
    <property type="match status" value="2"/>
</dbReference>
<dbReference type="InterPro" id="IPR020806">
    <property type="entry name" value="PKS_PP-bd"/>
</dbReference>
<dbReference type="InterPro" id="IPR020845">
    <property type="entry name" value="AMP-binding_CS"/>
</dbReference>
<protein>
    <recommendedName>
        <fullName evidence="7">Carrier domain-containing protein</fullName>
    </recommendedName>
</protein>
<dbReference type="GO" id="GO:0043041">
    <property type="term" value="P:amino acid activation for nonribosomal peptide biosynthetic process"/>
    <property type="evidence" value="ECO:0007669"/>
    <property type="project" value="TreeGrafter"/>
</dbReference>
<dbReference type="GO" id="GO:0003824">
    <property type="term" value="F:catalytic activity"/>
    <property type="evidence" value="ECO:0007669"/>
    <property type="project" value="UniProtKB-KW"/>
</dbReference>
<accession>A0A7I7KYP9</accession>
<dbReference type="InterPro" id="IPR025110">
    <property type="entry name" value="AMP-bd_C"/>
</dbReference>
<dbReference type="Gene3D" id="3.30.300.30">
    <property type="match status" value="1"/>
</dbReference>
<dbReference type="InterPro" id="IPR045851">
    <property type="entry name" value="AMP-bd_C_sf"/>
</dbReference>
<dbReference type="EMBL" id="AP022569">
    <property type="protein sequence ID" value="BBX46967.1"/>
    <property type="molecule type" value="Genomic_DNA"/>
</dbReference>
<dbReference type="InterPro" id="IPR010071">
    <property type="entry name" value="AA_adenyl_dom"/>
</dbReference>
<dbReference type="Pfam" id="PF00501">
    <property type="entry name" value="AMP-binding"/>
    <property type="match status" value="1"/>
</dbReference>
<dbReference type="InterPro" id="IPR036736">
    <property type="entry name" value="ACP-like_sf"/>
</dbReference>
<dbReference type="InterPro" id="IPR009081">
    <property type="entry name" value="PP-bd_ACP"/>
</dbReference>
<dbReference type="GO" id="GO:0031177">
    <property type="term" value="F:phosphopantetheine binding"/>
    <property type="evidence" value="ECO:0007669"/>
    <property type="project" value="InterPro"/>
</dbReference>
<dbReference type="PANTHER" id="PTHR45527">
    <property type="entry name" value="NONRIBOSOMAL PEPTIDE SYNTHETASE"/>
    <property type="match status" value="1"/>
</dbReference>
<proteinExistence type="inferred from homology"/>
<dbReference type="SUPFAM" id="SSF47336">
    <property type="entry name" value="ACP-like"/>
    <property type="match status" value="1"/>
</dbReference>
<evidence type="ECO:0000313" key="8">
    <source>
        <dbReference type="EMBL" id="BBX46967.1"/>
    </source>
</evidence>
<evidence type="ECO:0000256" key="5">
    <source>
        <dbReference type="ARBA" id="ARBA00022737"/>
    </source>
</evidence>
<evidence type="ECO:0000256" key="3">
    <source>
        <dbReference type="ARBA" id="ARBA00022450"/>
    </source>
</evidence>
<dbReference type="InterPro" id="IPR010060">
    <property type="entry name" value="NRPS_synth"/>
</dbReference>
<dbReference type="SUPFAM" id="SSF56801">
    <property type="entry name" value="Acetyl-CoA synthetase-like"/>
    <property type="match status" value="1"/>
</dbReference>
<evidence type="ECO:0000313" key="9">
    <source>
        <dbReference type="Proteomes" id="UP000465866"/>
    </source>
</evidence>
<dbReference type="PROSITE" id="PS00455">
    <property type="entry name" value="AMP_BINDING"/>
    <property type="match status" value="1"/>
</dbReference>
<dbReference type="InterPro" id="IPR006162">
    <property type="entry name" value="Ppantetheine_attach_site"/>
</dbReference>
<evidence type="ECO:0000256" key="1">
    <source>
        <dbReference type="ARBA" id="ARBA00001957"/>
    </source>
</evidence>
<dbReference type="CDD" id="cd17643">
    <property type="entry name" value="A_NRPS_Cytc1-like"/>
    <property type="match status" value="1"/>
</dbReference>
<organism evidence="8 9">
    <name type="scientific">Mycobacterium cookii</name>
    <dbReference type="NCBI Taxonomy" id="1775"/>
    <lineage>
        <taxon>Bacteria</taxon>
        <taxon>Bacillati</taxon>
        <taxon>Actinomycetota</taxon>
        <taxon>Actinomycetes</taxon>
        <taxon>Mycobacteriales</taxon>
        <taxon>Mycobacteriaceae</taxon>
        <taxon>Mycobacterium</taxon>
    </lineage>
</organism>
<dbReference type="PROSITE" id="PS00012">
    <property type="entry name" value="PHOSPHOPANTETHEINE"/>
    <property type="match status" value="1"/>
</dbReference>
<dbReference type="Gene3D" id="3.30.559.10">
    <property type="entry name" value="Chloramphenicol acetyltransferase-like domain"/>
    <property type="match status" value="2"/>
</dbReference>
<dbReference type="GO" id="GO:0008610">
    <property type="term" value="P:lipid biosynthetic process"/>
    <property type="evidence" value="ECO:0007669"/>
    <property type="project" value="UniProtKB-ARBA"/>
</dbReference>
<dbReference type="UniPathway" id="UPA00011"/>
<dbReference type="RefSeq" id="WP_163777092.1">
    <property type="nucleotide sequence ID" value="NZ_AP022569.1"/>
</dbReference>
<keyword evidence="6" id="KW-0045">Antibiotic biosynthesis</keyword>
<evidence type="ECO:0000256" key="6">
    <source>
        <dbReference type="ARBA" id="ARBA00023194"/>
    </source>
</evidence>
<dbReference type="GO" id="GO:0005829">
    <property type="term" value="C:cytosol"/>
    <property type="evidence" value="ECO:0007669"/>
    <property type="project" value="TreeGrafter"/>
</dbReference>
<dbReference type="KEGG" id="mcoo:MCOO_29820"/>
<name>A0A7I7KYP9_9MYCO</name>
<comment type="similarity">
    <text evidence="2">Belongs to the ATP-dependent AMP-binding enzyme family.</text>
</comment>
<evidence type="ECO:0000256" key="4">
    <source>
        <dbReference type="ARBA" id="ARBA00022553"/>
    </source>
</evidence>
<dbReference type="Pfam" id="PF00550">
    <property type="entry name" value="PP-binding"/>
    <property type="match status" value="1"/>
</dbReference>
<keyword evidence="9" id="KW-1185">Reference proteome</keyword>
<keyword evidence="5" id="KW-0677">Repeat</keyword>
<dbReference type="GO" id="GO:0044550">
    <property type="term" value="P:secondary metabolite biosynthetic process"/>
    <property type="evidence" value="ECO:0007669"/>
    <property type="project" value="UniProtKB-ARBA"/>
</dbReference>
<dbReference type="Gene3D" id="3.40.50.980">
    <property type="match status" value="2"/>
</dbReference>
<dbReference type="FunFam" id="1.10.1200.10:FF:000005">
    <property type="entry name" value="Nonribosomal peptide synthetase 1"/>
    <property type="match status" value="1"/>
</dbReference>
<dbReference type="PROSITE" id="PS50075">
    <property type="entry name" value="CARRIER"/>
    <property type="match status" value="1"/>
</dbReference>
<dbReference type="InterPro" id="IPR000873">
    <property type="entry name" value="AMP-dep_synth/lig_dom"/>
</dbReference>
<evidence type="ECO:0000256" key="2">
    <source>
        <dbReference type="ARBA" id="ARBA00006432"/>
    </source>
</evidence>
<dbReference type="InterPro" id="IPR001242">
    <property type="entry name" value="Condensation_dom"/>
</dbReference>
<dbReference type="Gene3D" id="1.10.1200.10">
    <property type="entry name" value="ACP-like"/>
    <property type="match status" value="1"/>
</dbReference>
<dbReference type="Gene3D" id="2.30.38.10">
    <property type="entry name" value="Luciferase, Domain 3"/>
    <property type="match status" value="1"/>
</dbReference>
<dbReference type="FunFam" id="3.40.50.12780:FF:000012">
    <property type="entry name" value="Non-ribosomal peptide synthetase"/>
    <property type="match status" value="1"/>
</dbReference>
<dbReference type="NCBIfam" id="TIGR01720">
    <property type="entry name" value="NRPS-para261"/>
    <property type="match status" value="1"/>
</dbReference>
<dbReference type="NCBIfam" id="TIGR01733">
    <property type="entry name" value="AA-adenyl-dom"/>
    <property type="match status" value="1"/>
</dbReference>